<reference evidence="1" key="1">
    <citation type="journal article" date="2013" name="Nature">
        <title>Draft genome of the wheat A-genome progenitor Triticum urartu.</title>
        <authorList>
            <person name="Ling H.Q."/>
            <person name="Zhao S."/>
            <person name="Liu D."/>
            <person name="Wang J."/>
            <person name="Sun H."/>
            <person name="Zhang C."/>
            <person name="Fan H."/>
            <person name="Li D."/>
            <person name="Dong L."/>
            <person name="Tao Y."/>
            <person name="Gao C."/>
            <person name="Wu H."/>
            <person name="Li Y."/>
            <person name="Cui Y."/>
            <person name="Guo X."/>
            <person name="Zheng S."/>
            <person name="Wang B."/>
            <person name="Yu K."/>
            <person name="Liang Q."/>
            <person name="Yang W."/>
            <person name="Lou X."/>
            <person name="Chen J."/>
            <person name="Feng M."/>
            <person name="Jian J."/>
            <person name="Zhang X."/>
            <person name="Luo G."/>
            <person name="Jiang Y."/>
            <person name="Liu J."/>
            <person name="Wang Z."/>
            <person name="Sha Y."/>
            <person name="Zhang B."/>
            <person name="Wu H."/>
            <person name="Tang D."/>
            <person name="Shen Q."/>
            <person name="Xue P."/>
            <person name="Zou S."/>
            <person name="Wang X."/>
            <person name="Liu X."/>
            <person name="Wang F."/>
            <person name="Yang Y."/>
            <person name="An X."/>
            <person name="Dong Z."/>
            <person name="Zhang K."/>
            <person name="Zhang X."/>
            <person name="Luo M.C."/>
            <person name="Dvorak J."/>
            <person name="Tong Y."/>
            <person name="Wang J."/>
            <person name="Yang H."/>
            <person name="Li Z."/>
            <person name="Wang D."/>
            <person name="Zhang A."/>
            <person name="Wang J."/>
        </authorList>
    </citation>
    <scope>NUCLEOTIDE SEQUENCE</scope>
</reference>
<dbReference type="EMBL" id="KD077804">
    <property type="protein sequence ID" value="EMS62789.1"/>
    <property type="molecule type" value="Genomic_DNA"/>
</dbReference>
<name>M8AP81_TRIUA</name>
<dbReference type="STRING" id="4572.M8AP81"/>
<sequence>MASGGSLMTKKELGETHDVLRFGVNDSVHGDLALAHPVQATIKRSHSSPGRFKMFRIKGVGSATRVEERRGRKYVVDGDFKKLEVVPNGKQVPSELNLNTFMLLN</sequence>
<accession>M8AP81</accession>
<evidence type="ECO:0000313" key="1">
    <source>
        <dbReference type="EMBL" id="EMS62789.1"/>
    </source>
</evidence>
<dbReference type="AlphaFoldDB" id="M8AP81"/>
<protein>
    <submittedName>
        <fullName evidence="1">Uncharacterized protein</fullName>
    </submittedName>
</protein>
<proteinExistence type="predicted"/>
<organism evidence="1">
    <name type="scientific">Triticum urartu</name>
    <name type="common">Red wild einkorn</name>
    <name type="synonym">Crithodium urartu</name>
    <dbReference type="NCBI Taxonomy" id="4572"/>
    <lineage>
        <taxon>Eukaryota</taxon>
        <taxon>Viridiplantae</taxon>
        <taxon>Streptophyta</taxon>
        <taxon>Embryophyta</taxon>
        <taxon>Tracheophyta</taxon>
        <taxon>Spermatophyta</taxon>
        <taxon>Magnoliopsida</taxon>
        <taxon>Liliopsida</taxon>
        <taxon>Poales</taxon>
        <taxon>Poaceae</taxon>
        <taxon>BOP clade</taxon>
        <taxon>Pooideae</taxon>
        <taxon>Triticodae</taxon>
        <taxon>Triticeae</taxon>
        <taxon>Triticinae</taxon>
        <taxon>Triticum</taxon>
    </lineage>
</organism>
<gene>
    <name evidence="1" type="ORF">TRIUR3_19164</name>
</gene>